<dbReference type="Pfam" id="PF01423">
    <property type="entry name" value="LSM"/>
    <property type="match status" value="1"/>
</dbReference>
<dbReference type="OrthoDB" id="437526at2759"/>
<dbReference type="InterPro" id="IPR001163">
    <property type="entry name" value="Sm_dom_euk/arc"/>
</dbReference>
<dbReference type="AlphaFoldDB" id="A0A1Z5KJD9"/>
<evidence type="ECO:0000313" key="3">
    <source>
        <dbReference type="EMBL" id="GAX26410.1"/>
    </source>
</evidence>
<accession>A0A1Z5KJD9</accession>
<organism evidence="3 4">
    <name type="scientific">Fistulifera solaris</name>
    <name type="common">Oleaginous diatom</name>
    <dbReference type="NCBI Taxonomy" id="1519565"/>
    <lineage>
        <taxon>Eukaryota</taxon>
        <taxon>Sar</taxon>
        <taxon>Stramenopiles</taxon>
        <taxon>Ochrophyta</taxon>
        <taxon>Bacillariophyta</taxon>
        <taxon>Bacillariophyceae</taxon>
        <taxon>Bacillariophycidae</taxon>
        <taxon>Naviculales</taxon>
        <taxon>Naviculaceae</taxon>
        <taxon>Fistulifera</taxon>
    </lineage>
</organism>
<reference evidence="3 4" key="1">
    <citation type="journal article" date="2015" name="Plant Cell">
        <title>Oil accumulation by the oleaginous diatom Fistulifera solaris as revealed by the genome and transcriptome.</title>
        <authorList>
            <person name="Tanaka T."/>
            <person name="Maeda Y."/>
            <person name="Veluchamy A."/>
            <person name="Tanaka M."/>
            <person name="Abida H."/>
            <person name="Marechal E."/>
            <person name="Bowler C."/>
            <person name="Muto M."/>
            <person name="Sunaga Y."/>
            <person name="Tanaka M."/>
            <person name="Yoshino T."/>
            <person name="Taniguchi T."/>
            <person name="Fukuda Y."/>
            <person name="Nemoto M."/>
            <person name="Matsumoto M."/>
            <person name="Wong P.S."/>
            <person name="Aburatani S."/>
            <person name="Fujibuchi W."/>
        </authorList>
    </citation>
    <scope>NUCLEOTIDE SEQUENCE [LARGE SCALE GENOMIC DNA]</scope>
    <source>
        <strain evidence="3 4">JPCC DA0580</strain>
    </source>
</reference>
<proteinExistence type="predicted"/>
<evidence type="ECO:0000259" key="2">
    <source>
        <dbReference type="SMART" id="SM00651"/>
    </source>
</evidence>
<dbReference type="SMART" id="SM00651">
    <property type="entry name" value="Sm"/>
    <property type="match status" value="1"/>
</dbReference>
<dbReference type="EMBL" id="BDSP01000245">
    <property type="protein sequence ID" value="GAX26410.1"/>
    <property type="molecule type" value="Genomic_DNA"/>
</dbReference>
<dbReference type="GO" id="GO:0071209">
    <property type="term" value="F:U7 snRNA binding"/>
    <property type="evidence" value="ECO:0007669"/>
    <property type="project" value="InterPro"/>
</dbReference>
<dbReference type="PANTHER" id="PTHR21415:SF1">
    <property type="entry name" value="U7 SNRNA-ASSOCIATED SM-LIKE PROTEIN LSM11"/>
    <property type="match status" value="1"/>
</dbReference>
<evidence type="ECO:0000256" key="1">
    <source>
        <dbReference type="SAM" id="MobiDB-lite"/>
    </source>
</evidence>
<dbReference type="SUPFAM" id="SSF50182">
    <property type="entry name" value="Sm-like ribonucleoproteins"/>
    <property type="match status" value="1"/>
</dbReference>
<dbReference type="GO" id="GO:0006398">
    <property type="term" value="P:mRNA 3'-end processing by stem-loop binding and cleavage"/>
    <property type="evidence" value="ECO:0007669"/>
    <property type="project" value="TreeGrafter"/>
</dbReference>
<comment type="caution">
    <text evidence="3">The sequence shown here is derived from an EMBL/GenBank/DDBJ whole genome shotgun (WGS) entry which is preliminary data.</text>
</comment>
<feature type="region of interest" description="Disordered" evidence="1">
    <location>
        <begin position="1"/>
        <end position="27"/>
    </location>
</feature>
<sequence length="343" mass="39080">MVTSSFNSRNNKDTTSTAPPSIPINLGKPSLRRRLEAYYQLVSPQQISDEHWKDRFAQIWQKYGGTVEGERQLARKLHKKYGTQVLLQLTTEETQSTKEPPGNLSSDAPQQYIEEWYELRPQEQDSGVIIFTSNCFDPVAALQQPLHVVAEVNKTAFALSQQRLERVDQCRPYLPTCDPQYRAATATIRREAPTMIQKASASCWESTAMPSYAILYKAMHSNQKIRVLVRYVDGMRGTITGKLLAYDKHLNLLLQRAQETFSPRNPVEHDETTGMRTVDREIARRLAGKFQRRSLSQVLVRGDNVVLVYWAAEEQSSRTVSRYRPHAPKTTFGSVGCASVMKR</sequence>
<dbReference type="PANTHER" id="PTHR21415">
    <property type="entry name" value="U7 SNRNA-ASSOCIATED SM-LIKE PROTEIN LSM11"/>
    <property type="match status" value="1"/>
</dbReference>
<feature type="domain" description="Sm" evidence="2">
    <location>
        <begin position="217"/>
        <end position="310"/>
    </location>
</feature>
<feature type="compositionally biased region" description="Polar residues" evidence="1">
    <location>
        <begin position="1"/>
        <end position="19"/>
    </location>
</feature>
<dbReference type="InterPro" id="IPR010920">
    <property type="entry name" value="LSM_dom_sf"/>
</dbReference>
<dbReference type="Gene3D" id="2.30.30.100">
    <property type="match status" value="1"/>
</dbReference>
<dbReference type="InterPro" id="IPR039267">
    <property type="entry name" value="Lsm11"/>
</dbReference>
<dbReference type="Proteomes" id="UP000198406">
    <property type="component" value="Unassembled WGS sequence"/>
</dbReference>
<dbReference type="InParanoid" id="A0A1Z5KJD9"/>
<name>A0A1Z5KJD9_FISSO</name>
<evidence type="ECO:0000313" key="4">
    <source>
        <dbReference type="Proteomes" id="UP000198406"/>
    </source>
</evidence>
<gene>
    <name evidence="3" type="ORF">FisN_37Hh040</name>
</gene>
<keyword evidence="4" id="KW-1185">Reference proteome</keyword>
<dbReference type="GO" id="GO:0005683">
    <property type="term" value="C:U7 snRNP"/>
    <property type="evidence" value="ECO:0007669"/>
    <property type="project" value="TreeGrafter"/>
</dbReference>
<protein>
    <recommendedName>
        <fullName evidence="2">Sm domain-containing protein</fullName>
    </recommendedName>
</protein>